<dbReference type="NCBIfam" id="NF007500">
    <property type="entry name" value="PRK10093.1"/>
    <property type="match status" value="1"/>
</dbReference>
<gene>
    <name evidence="1" type="ORF">BWI95_11395</name>
</gene>
<organism evidence="1 2">
    <name type="scientific">Kosakonia cowanii JCM 10956 = DSM 18146</name>
    <dbReference type="NCBI Taxonomy" id="1300165"/>
    <lineage>
        <taxon>Bacteria</taxon>
        <taxon>Pseudomonadati</taxon>
        <taxon>Pseudomonadota</taxon>
        <taxon>Gammaproteobacteria</taxon>
        <taxon>Enterobacterales</taxon>
        <taxon>Enterobacteriaceae</taxon>
        <taxon>Kosakonia</taxon>
    </lineage>
</organism>
<dbReference type="InterPro" id="IPR038338">
    <property type="entry name" value="PriC_sf"/>
</dbReference>
<name>A0A807LJB7_9ENTR</name>
<protein>
    <submittedName>
        <fullName evidence="1">Primosomal replication protein N</fullName>
    </submittedName>
</protein>
<dbReference type="Pfam" id="PF07445">
    <property type="entry name" value="PriC"/>
    <property type="match status" value="1"/>
</dbReference>
<evidence type="ECO:0000313" key="2">
    <source>
        <dbReference type="Proteomes" id="UP000187148"/>
    </source>
</evidence>
<dbReference type="RefSeq" id="WP_042717620.1">
    <property type="nucleotide sequence ID" value="NZ_CP019445.1"/>
</dbReference>
<reference evidence="1 2" key="1">
    <citation type="submission" date="2017-01" db="EMBL/GenBank/DDBJ databases">
        <authorList>
            <person name="Cao J.-M."/>
        </authorList>
    </citation>
    <scope>NUCLEOTIDE SEQUENCE [LARGE SCALE GENOMIC DNA]</scope>
    <source>
        <strain evidence="1 2">888-76</strain>
    </source>
</reference>
<proteinExistence type="predicted"/>
<dbReference type="GeneID" id="77484813"/>
<dbReference type="Proteomes" id="UP000187148">
    <property type="component" value="Chromosome"/>
</dbReference>
<dbReference type="InterPro" id="IPR010890">
    <property type="entry name" value="PriC"/>
</dbReference>
<dbReference type="KEGG" id="kco:BWI95_11395"/>
<keyword evidence="2" id="KW-1185">Reference proteome</keyword>
<dbReference type="AlphaFoldDB" id="A0A807LJB7"/>
<accession>A0A807LJB7</accession>
<evidence type="ECO:0000313" key="1">
    <source>
        <dbReference type="EMBL" id="APZ05605.1"/>
    </source>
</evidence>
<sequence length="175" mass="20641">MKSDALLERLEQQLARLRQQAAPLADHFTVSARFDRHLFQTKDTRMRAYLNETDKNLAALRETVARNHLPQALWLAEHLTAQIAALTRESAVWPLRQWDHASPGITRWQRRRLQHQEYERRLQAMKNERNVRLASVTTLAEQQKLHKEVEALDVRLGRCRKALENIERVLARLTR</sequence>
<dbReference type="Gene3D" id="1.20.1270.340">
    <property type="match status" value="1"/>
</dbReference>
<dbReference type="EMBL" id="CP019445">
    <property type="protein sequence ID" value="APZ05605.1"/>
    <property type="molecule type" value="Genomic_DNA"/>
</dbReference>